<protein>
    <submittedName>
        <fullName evidence="2">Coenzyme F420-reducing hydrogenase</fullName>
    </submittedName>
</protein>
<dbReference type="PANTHER" id="PTHR43193:SF2">
    <property type="entry name" value="POLYFERREDOXIN PROTEIN FWDF"/>
    <property type="match status" value="1"/>
</dbReference>
<evidence type="ECO:0000259" key="1">
    <source>
        <dbReference type="PROSITE" id="PS51379"/>
    </source>
</evidence>
<dbReference type="InterPro" id="IPR007516">
    <property type="entry name" value="Co_F420_Hydgase/DH_bsu_N"/>
</dbReference>
<dbReference type="PROSITE" id="PS51379">
    <property type="entry name" value="4FE4S_FER_2"/>
    <property type="match status" value="1"/>
</dbReference>
<proteinExistence type="predicted"/>
<dbReference type="PANTHER" id="PTHR43193">
    <property type="match status" value="1"/>
</dbReference>
<reference evidence="2 3" key="1">
    <citation type="journal article" date="2019" name="Nat. Med.">
        <title>A library of human gut bacterial isolates paired with longitudinal multiomics data enables mechanistic microbiome research.</title>
        <authorList>
            <person name="Poyet M."/>
            <person name="Groussin M."/>
            <person name="Gibbons S.M."/>
            <person name="Avila-Pacheco J."/>
            <person name="Jiang X."/>
            <person name="Kearney S.M."/>
            <person name="Perrotta A.R."/>
            <person name="Berdy B."/>
            <person name="Zhao S."/>
            <person name="Lieberman T.D."/>
            <person name="Swanson P.K."/>
            <person name="Smith M."/>
            <person name="Roesemann S."/>
            <person name="Alexander J.E."/>
            <person name="Rich S.A."/>
            <person name="Livny J."/>
            <person name="Vlamakis H."/>
            <person name="Clish C."/>
            <person name="Bullock K."/>
            <person name="Deik A."/>
            <person name="Scott J."/>
            <person name="Pierce K.A."/>
            <person name="Xavier R.J."/>
            <person name="Alm E.J."/>
        </authorList>
    </citation>
    <scope>NUCLEOTIDE SEQUENCE [LARGE SCALE GENOMIC DNA]</scope>
    <source>
        <strain evidence="2 3">BIOML-A10</strain>
    </source>
</reference>
<dbReference type="SUPFAM" id="SSF54862">
    <property type="entry name" value="4Fe-4S ferredoxins"/>
    <property type="match status" value="1"/>
</dbReference>
<dbReference type="Proteomes" id="UP000481598">
    <property type="component" value="Unassembled WGS sequence"/>
</dbReference>
<name>A0A6L8RLE8_9ACTN</name>
<dbReference type="AlphaFoldDB" id="A0A6L8RLE8"/>
<sequence length="396" mass="44193">MCEDREGFRYPVVDKNVCIGCGRCEAVCSLPSERFHAADAQRGFGGSIKDAELLAESTSGGAFTAIATAFLKNDGIVFGVESSEVYKARHASVSSVEGLVAFRGSKYVQSEIGDAYSRVRDLLKTGNRVLFSGTPCQIDGLYGSLGRLADSPLLLTVEVVCEGVPTPRLIEKQLSYVSDKWFKGQPIESMRYRDKWNSACSSSNRWDLEGMSFAVAGWDYQATSIEGKTSKRRVVDRWFNPFWSIWLQHLVSRPSCAECPFARPERVADITLGDLWGVHLYCPDLYNDDRGASLAVCNTEKGLTAFEAAMPLIESRELDMVDVVRYQGPMRKPTGTNPRREECMNDLRSMGWREFTRKWAKKPTLKLLVSKYLWGTNKQVCAKANKASRKCGTKDS</sequence>
<gene>
    <name evidence="2" type="ORF">GT635_09255</name>
</gene>
<dbReference type="InterPro" id="IPR017896">
    <property type="entry name" value="4Fe4S_Fe-S-bd"/>
</dbReference>
<comment type="caution">
    <text evidence="2">The sequence shown here is derived from an EMBL/GenBank/DDBJ whole genome shotgun (WGS) entry which is preliminary data.</text>
</comment>
<dbReference type="InterPro" id="IPR007525">
    <property type="entry name" value="FrhB_FdhB_C"/>
</dbReference>
<dbReference type="EMBL" id="WWTB01000025">
    <property type="protein sequence ID" value="MZJ86629.1"/>
    <property type="molecule type" value="Genomic_DNA"/>
</dbReference>
<organism evidence="2 3">
    <name type="scientific">Collinsella aerofaciens</name>
    <dbReference type="NCBI Taxonomy" id="74426"/>
    <lineage>
        <taxon>Bacteria</taxon>
        <taxon>Bacillati</taxon>
        <taxon>Actinomycetota</taxon>
        <taxon>Coriobacteriia</taxon>
        <taxon>Coriobacteriales</taxon>
        <taxon>Coriobacteriaceae</taxon>
        <taxon>Collinsella</taxon>
    </lineage>
</organism>
<dbReference type="InterPro" id="IPR052977">
    <property type="entry name" value="Polyferredoxin-like_ET"/>
</dbReference>
<evidence type="ECO:0000313" key="3">
    <source>
        <dbReference type="Proteomes" id="UP000481598"/>
    </source>
</evidence>
<dbReference type="RefSeq" id="WP_161154777.1">
    <property type="nucleotide sequence ID" value="NZ_WWSY01000001.1"/>
</dbReference>
<accession>A0A6L8RLE8</accession>
<evidence type="ECO:0000313" key="2">
    <source>
        <dbReference type="EMBL" id="MZJ86629.1"/>
    </source>
</evidence>
<dbReference type="Pfam" id="PF04432">
    <property type="entry name" value="FrhB_FdhB_C"/>
    <property type="match status" value="1"/>
</dbReference>
<dbReference type="Pfam" id="PF04422">
    <property type="entry name" value="FrhB_FdhB_N"/>
    <property type="match status" value="1"/>
</dbReference>
<feature type="domain" description="4Fe-4S ferredoxin-type" evidence="1">
    <location>
        <begin position="9"/>
        <end position="38"/>
    </location>
</feature>